<dbReference type="AlphaFoldDB" id="A0AAE9Z5S9"/>
<dbReference type="EMBL" id="CP059733">
    <property type="protein sequence ID" value="WDE07266.1"/>
    <property type="molecule type" value="Genomic_DNA"/>
</dbReference>
<dbReference type="Proteomes" id="UP000032352">
    <property type="component" value="Chromosome"/>
</dbReference>
<dbReference type="RefSeq" id="WP_161797993.1">
    <property type="nucleotide sequence ID" value="NZ_CP059733.1"/>
</dbReference>
<name>A0AAE9Z5S9_9GAMM</name>
<sequence>MKIRHTKVTDPSKKQELAHALANLIPDHSMKMCDWVRQKAKELGVTPNTIYRNLAVKP</sequence>
<proteinExistence type="predicted"/>
<reference evidence="1 2" key="1">
    <citation type="journal article" date="2015" name="Genome Announc.">
        <title>Draft Genome Sequences of Marine Isolates of Thalassomonas viridans and Thalassomonas actiniarum.</title>
        <authorList>
            <person name="Olonade I."/>
            <person name="van Zyl L.J."/>
            <person name="Trindade M."/>
        </authorList>
    </citation>
    <scope>NUCLEOTIDE SEQUENCE [LARGE SCALE GENOMIC DNA]</scope>
    <source>
        <strain evidence="1 2">XOM25</strain>
    </source>
</reference>
<protein>
    <submittedName>
        <fullName evidence="1">Uncharacterized protein</fullName>
    </submittedName>
</protein>
<accession>A0AAE9Z5S9</accession>
<gene>
    <name evidence="1" type="ORF">SG34_010450</name>
</gene>
<evidence type="ECO:0000313" key="2">
    <source>
        <dbReference type="Proteomes" id="UP000032352"/>
    </source>
</evidence>
<organism evidence="1 2">
    <name type="scientific">Thalassomonas viridans</name>
    <dbReference type="NCBI Taxonomy" id="137584"/>
    <lineage>
        <taxon>Bacteria</taxon>
        <taxon>Pseudomonadati</taxon>
        <taxon>Pseudomonadota</taxon>
        <taxon>Gammaproteobacteria</taxon>
        <taxon>Alteromonadales</taxon>
        <taxon>Colwelliaceae</taxon>
        <taxon>Thalassomonas</taxon>
    </lineage>
</organism>
<evidence type="ECO:0000313" key="1">
    <source>
        <dbReference type="EMBL" id="WDE07266.1"/>
    </source>
</evidence>
<dbReference type="KEGG" id="tvd:SG34_010450"/>
<keyword evidence="2" id="KW-1185">Reference proteome</keyword>
<reference evidence="1 2" key="2">
    <citation type="journal article" date="2022" name="Mar. Drugs">
        <title>Bioassay-Guided Fractionation Leads to the Detection of Cholic Acid Generated by the Rare Thalassomonas sp.</title>
        <authorList>
            <person name="Pheiffer F."/>
            <person name="Schneider Y.K."/>
            <person name="Hansen E.H."/>
            <person name="Andersen J.H."/>
            <person name="Isaksson J."/>
            <person name="Busche T."/>
            <person name="R C."/>
            <person name="Kalinowski J."/>
            <person name="Zyl L.V."/>
            <person name="Trindade M."/>
        </authorList>
    </citation>
    <scope>NUCLEOTIDE SEQUENCE [LARGE SCALE GENOMIC DNA]</scope>
    <source>
        <strain evidence="1 2">XOM25</strain>
    </source>
</reference>